<keyword evidence="3" id="KW-1133">Transmembrane helix</keyword>
<dbReference type="Gene3D" id="2.40.10.120">
    <property type="match status" value="1"/>
</dbReference>
<dbReference type="PANTHER" id="PTHR43343">
    <property type="entry name" value="PEPTIDASE S12"/>
    <property type="match status" value="1"/>
</dbReference>
<evidence type="ECO:0000256" key="3">
    <source>
        <dbReference type="SAM" id="Phobius"/>
    </source>
</evidence>
<dbReference type="AlphaFoldDB" id="A0A5C6A2I7"/>
<dbReference type="InterPro" id="IPR009003">
    <property type="entry name" value="Peptidase_S1_PA"/>
</dbReference>
<dbReference type="Proteomes" id="UP000317421">
    <property type="component" value="Unassembled WGS sequence"/>
</dbReference>
<evidence type="ECO:0000256" key="2">
    <source>
        <dbReference type="ARBA" id="ARBA00022801"/>
    </source>
</evidence>
<dbReference type="EMBL" id="SJPR01000007">
    <property type="protein sequence ID" value="TWT94092.1"/>
    <property type="molecule type" value="Genomic_DNA"/>
</dbReference>
<dbReference type="OrthoDB" id="248175at2"/>
<keyword evidence="1 5" id="KW-0645">Protease</keyword>
<dbReference type="InterPro" id="IPR051201">
    <property type="entry name" value="Chloro_Bact_Ser_Proteases"/>
</dbReference>
<dbReference type="Pfam" id="PF13180">
    <property type="entry name" value="PDZ_2"/>
    <property type="match status" value="1"/>
</dbReference>
<accession>A0A5C6A2I7</accession>
<feature type="domain" description="PDZ" evidence="4">
    <location>
        <begin position="323"/>
        <end position="386"/>
    </location>
</feature>
<name>A0A5C6A2I7_9BACT</name>
<dbReference type="InterPro" id="IPR001940">
    <property type="entry name" value="Peptidase_S1C"/>
</dbReference>
<gene>
    <name evidence="5" type="primary">mucD_4</name>
    <name evidence="5" type="ORF">Pla108_38040</name>
</gene>
<organism evidence="5 6">
    <name type="scientific">Botrimarina colliarenosi</name>
    <dbReference type="NCBI Taxonomy" id="2528001"/>
    <lineage>
        <taxon>Bacteria</taxon>
        <taxon>Pseudomonadati</taxon>
        <taxon>Planctomycetota</taxon>
        <taxon>Planctomycetia</taxon>
        <taxon>Pirellulales</taxon>
        <taxon>Lacipirellulaceae</taxon>
        <taxon>Botrimarina</taxon>
    </lineage>
</organism>
<feature type="transmembrane region" description="Helical" evidence="3">
    <location>
        <begin position="45"/>
        <end position="65"/>
    </location>
</feature>
<dbReference type="Gene3D" id="2.30.42.10">
    <property type="match status" value="1"/>
</dbReference>
<evidence type="ECO:0000313" key="6">
    <source>
        <dbReference type="Proteomes" id="UP000317421"/>
    </source>
</evidence>
<keyword evidence="2 5" id="KW-0378">Hydrolase</keyword>
<dbReference type="GO" id="GO:0004252">
    <property type="term" value="F:serine-type endopeptidase activity"/>
    <property type="evidence" value="ECO:0007669"/>
    <property type="project" value="InterPro"/>
</dbReference>
<keyword evidence="6" id="KW-1185">Reference proteome</keyword>
<dbReference type="PANTHER" id="PTHR43343:SF3">
    <property type="entry name" value="PROTEASE DO-LIKE 8, CHLOROPLASTIC"/>
    <property type="match status" value="1"/>
</dbReference>
<proteinExistence type="predicted"/>
<sequence length="406" mass="43780">MQHDLEAAADVPAPLPDAPRQMFDKPNLQFSDPDPYAFANRIRKLVVIASLLACLAAAPFFSRVFSYQVRLGQMQAEYETASAAIGELAPQLKAFEEASRSIAKKVGPSVVSINKLSLSRGRTRFEGVGSGFIVDAEGYVITNYHVINAAERLIVRFSNGDSSDASIVGGDERTDLAVLKIDGGNLPAIAWGDSDQLQMGDLVWAVGSPFGLENSITFGIVSATARRRSSGVTDDIYQEFFQSDTAVNPGNSGGPMVNLAGEVIGVNTMIAGEFFRGVSFSIPSRMARESYEQIREKGFIERGFLGIDPSLPSIAIRQRLGLDRGEGVAVNNLRSNTPAADAGLKNNDVILQWNDHKAFDPSVLSQQIASTEVGSSARVVVRRVEGGTPVDKELTVRVGRRTDVER</sequence>
<dbReference type="GO" id="GO:0006508">
    <property type="term" value="P:proteolysis"/>
    <property type="evidence" value="ECO:0007669"/>
    <property type="project" value="UniProtKB-KW"/>
</dbReference>
<evidence type="ECO:0000259" key="4">
    <source>
        <dbReference type="Pfam" id="PF13180"/>
    </source>
</evidence>
<dbReference type="Pfam" id="PF13365">
    <property type="entry name" value="Trypsin_2"/>
    <property type="match status" value="1"/>
</dbReference>
<comment type="caution">
    <text evidence="5">The sequence shown here is derived from an EMBL/GenBank/DDBJ whole genome shotgun (WGS) entry which is preliminary data.</text>
</comment>
<dbReference type="EC" id="3.4.21.107" evidence="5"/>
<dbReference type="InterPro" id="IPR001478">
    <property type="entry name" value="PDZ"/>
</dbReference>
<dbReference type="SUPFAM" id="SSF50156">
    <property type="entry name" value="PDZ domain-like"/>
    <property type="match status" value="1"/>
</dbReference>
<keyword evidence="3" id="KW-0472">Membrane</keyword>
<dbReference type="PRINTS" id="PR00834">
    <property type="entry name" value="PROTEASES2C"/>
</dbReference>
<evidence type="ECO:0000313" key="5">
    <source>
        <dbReference type="EMBL" id="TWT94092.1"/>
    </source>
</evidence>
<keyword evidence="3" id="KW-0812">Transmembrane</keyword>
<dbReference type="SUPFAM" id="SSF50494">
    <property type="entry name" value="Trypsin-like serine proteases"/>
    <property type="match status" value="1"/>
</dbReference>
<evidence type="ECO:0000256" key="1">
    <source>
        <dbReference type="ARBA" id="ARBA00022670"/>
    </source>
</evidence>
<reference evidence="5 6" key="1">
    <citation type="submission" date="2019-02" db="EMBL/GenBank/DDBJ databases">
        <title>Deep-cultivation of Planctomycetes and their phenomic and genomic characterization uncovers novel biology.</title>
        <authorList>
            <person name="Wiegand S."/>
            <person name="Jogler M."/>
            <person name="Boedeker C."/>
            <person name="Pinto D."/>
            <person name="Vollmers J."/>
            <person name="Rivas-Marin E."/>
            <person name="Kohn T."/>
            <person name="Peeters S.H."/>
            <person name="Heuer A."/>
            <person name="Rast P."/>
            <person name="Oberbeckmann S."/>
            <person name="Bunk B."/>
            <person name="Jeske O."/>
            <person name="Meyerdierks A."/>
            <person name="Storesund J.E."/>
            <person name="Kallscheuer N."/>
            <person name="Luecker S."/>
            <person name="Lage O.M."/>
            <person name="Pohl T."/>
            <person name="Merkel B.J."/>
            <person name="Hornburger P."/>
            <person name="Mueller R.-W."/>
            <person name="Bruemmer F."/>
            <person name="Labrenz M."/>
            <person name="Spormann A.M."/>
            <person name="Op Den Camp H."/>
            <person name="Overmann J."/>
            <person name="Amann R."/>
            <person name="Jetten M.S.M."/>
            <person name="Mascher T."/>
            <person name="Medema M.H."/>
            <person name="Devos D.P."/>
            <person name="Kaster A.-K."/>
            <person name="Ovreas L."/>
            <person name="Rohde M."/>
            <person name="Galperin M.Y."/>
            <person name="Jogler C."/>
        </authorList>
    </citation>
    <scope>NUCLEOTIDE SEQUENCE [LARGE SCALE GENOMIC DNA]</scope>
    <source>
        <strain evidence="5 6">Pla108</strain>
    </source>
</reference>
<protein>
    <submittedName>
        <fullName evidence="5">Putative periplasmic serine endoprotease DegP-like</fullName>
        <ecNumber evidence="5">3.4.21.107</ecNumber>
    </submittedName>
</protein>
<dbReference type="RefSeq" id="WP_146446493.1">
    <property type="nucleotide sequence ID" value="NZ_SJPR01000007.1"/>
</dbReference>
<dbReference type="InterPro" id="IPR036034">
    <property type="entry name" value="PDZ_sf"/>
</dbReference>